<name>A0AAV8XWA8_9CUCU</name>
<dbReference type="Proteomes" id="UP001162162">
    <property type="component" value="Unassembled WGS sequence"/>
</dbReference>
<dbReference type="Pfam" id="PF19270">
    <property type="entry name" value="FBO_C"/>
    <property type="match status" value="1"/>
</dbReference>
<dbReference type="SMART" id="SM00028">
    <property type="entry name" value="TPR"/>
    <property type="match status" value="1"/>
</dbReference>
<dbReference type="InterPro" id="IPR019734">
    <property type="entry name" value="TPR_rpt"/>
</dbReference>
<evidence type="ECO:0000259" key="9">
    <source>
        <dbReference type="Pfam" id="PF12937"/>
    </source>
</evidence>
<dbReference type="CDD" id="cd22089">
    <property type="entry name" value="F-box_FBXO9"/>
    <property type="match status" value="1"/>
</dbReference>
<dbReference type="GO" id="GO:0005737">
    <property type="term" value="C:cytoplasm"/>
    <property type="evidence" value="ECO:0007669"/>
    <property type="project" value="UniProtKB-SubCell"/>
</dbReference>
<evidence type="ECO:0000256" key="1">
    <source>
        <dbReference type="ARBA" id="ARBA00004496"/>
    </source>
</evidence>
<dbReference type="InterPro" id="IPR011990">
    <property type="entry name" value="TPR-like_helical_dom_sf"/>
</dbReference>
<dbReference type="Pfam" id="PF12937">
    <property type="entry name" value="F-box-like"/>
    <property type="match status" value="1"/>
</dbReference>
<dbReference type="InterPro" id="IPR001810">
    <property type="entry name" value="F-box_dom"/>
</dbReference>
<dbReference type="FunFam" id="1.20.1280.50:FF:000012">
    <property type="entry name" value="F-box only protein 9"/>
    <property type="match status" value="1"/>
</dbReference>
<dbReference type="SUPFAM" id="SSF48452">
    <property type="entry name" value="TPR-like"/>
    <property type="match status" value="1"/>
</dbReference>
<feature type="region of interest" description="Disordered" evidence="8">
    <location>
        <begin position="1"/>
        <end position="42"/>
    </location>
</feature>
<evidence type="ECO:0000256" key="3">
    <source>
        <dbReference type="ARBA" id="ARBA00019775"/>
    </source>
</evidence>
<dbReference type="PANTHER" id="PTHR12874:SF29">
    <property type="entry name" value="F-BOX ONLY PROTEIN 9"/>
    <property type="match status" value="1"/>
</dbReference>
<dbReference type="GO" id="GO:0019005">
    <property type="term" value="C:SCF ubiquitin ligase complex"/>
    <property type="evidence" value="ECO:0007669"/>
    <property type="project" value="TreeGrafter"/>
</dbReference>
<dbReference type="GO" id="GO:0031146">
    <property type="term" value="P:SCF-dependent proteasomal ubiquitin-dependent protein catabolic process"/>
    <property type="evidence" value="ECO:0007669"/>
    <property type="project" value="TreeGrafter"/>
</dbReference>
<evidence type="ECO:0000256" key="5">
    <source>
        <dbReference type="ARBA" id="ARBA00022786"/>
    </source>
</evidence>
<sequence>MNDKVEHSRNGDGANTAASDSSDGEEQDEPSSSNQREDIEDALASFRENWEKELREFPKRQSMLNNRVQEREQNDDHENNARILFLKGIELEKAGKLYEAIQFYRRAVQIVPDIEFRLDKIAKPKLKDRLVSEENKNDEPEEKYSEFEDSDDADEEIKEGELLPRIKKKFAKVSSLCIPKFEQKAVHISHVPVEIIFYILRWVVSADLDLRSLEAFSAVCRGFYLCARDPEIWRLACLRVWGLASGPSPGIYDSWRQMYIERPRLHFNGCYISKTTYIRHGENSFQDQFYQPWHLVAYYRYLRFFPEGSVLMLTSAEDPAQSVNLLKRRDARSPVLSGYYRLKDDKVTLVVQRQDTKIITQGFKRNARRRDNQENAEQTFHMELEIKTHRKKRHVQLVWTHYSVFTKNKHGDDSTCNFDLVTNRFPPLWFSRVKSFTAESENPLI</sequence>
<evidence type="ECO:0000256" key="6">
    <source>
        <dbReference type="ARBA" id="ARBA00022803"/>
    </source>
</evidence>
<feature type="region of interest" description="Disordered" evidence="8">
    <location>
        <begin position="131"/>
        <end position="155"/>
    </location>
</feature>
<organism evidence="11 12">
    <name type="scientific">Aromia moschata</name>
    <dbReference type="NCBI Taxonomy" id="1265417"/>
    <lineage>
        <taxon>Eukaryota</taxon>
        <taxon>Metazoa</taxon>
        <taxon>Ecdysozoa</taxon>
        <taxon>Arthropoda</taxon>
        <taxon>Hexapoda</taxon>
        <taxon>Insecta</taxon>
        <taxon>Pterygota</taxon>
        <taxon>Neoptera</taxon>
        <taxon>Endopterygota</taxon>
        <taxon>Coleoptera</taxon>
        <taxon>Polyphaga</taxon>
        <taxon>Cucujiformia</taxon>
        <taxon>Chrysomeloidea</taxon>
        <taxon>Cerambycidae</taxon>
        <taxon>Cerambycinae</taxon>
        <taxon>Callichromatini</taxon>
        <taxon>Aromia</taxon>
    </lineage>
</organism>
<keyword evidence="4" id="KW-0963">Cytoplasm</keyword>
<evidence type="ECO:0000313" key="12">
    <source>
        <dbReference type="Proteomes" id="UP001162162"/>
    </source>
</evidence>
<dbReference type="Gene3D" id="1.20.1280.50">
    <property type="match status" value="1"/>
</dbReference>
<keyword evidence="5" id="KW-0833">Ubl conjugation pathway</keyword>
<feature type="repeat" description="TPR" evidence="7">
    <location>
        <begin position="81"/>
        <end position="114"/>
    </location>
</feature>
<dbReference type="EMBL" id="JAPWTK010000307">
    <property type="protein sequence ID" value="KAJ8942964.1"/>
    <property type="molecule type" value="Genomic_DNA"/>
</dbReference>
<comment type="caution">
    <text evidence="11">The sequence shown here is derived from an EMBL/GenBank/DDBJ whole genome shotgun (WGS) entry which is preliminary data.</text>
</comment>
<evidence type="ECO:0000256" key="4">
    <source>
        <dbReference type="ARBA" id="ARBA00022490"/>
    </source>
</evidence>
<protein>
    <recommendedName>
        <fullName evidence="3">F-box only protein 9</fullName>
    </recommendedName>
</protein>
<reference evidence="11" key="1">
    <citation type="journal article" date="2023" name="Insect Mol. Biol.">
        <title>Genome sequencing provides insights into the evolution of gene families encoding plant cell wall-degrading enzymes in longhorned beetles.</title>
        <authorList>
            <person name="Shin N.R."/>
            <person name="Okamura Y."/>
            <person name="Kirsch R."/>
            <person name="Pauchet Y."/>
        </authorList>
    </citation>
    <scope>NUCLEOTIDE SEQUENCE</scope>
    <source>
        <strain evidence="11">AMC_N1</strain>
    </source>
</reference>
<dbReference type="InterPro" id="IPR045464">
    <property type="entry name" value="Hrt3/FBXO9_C"/>
</dbReference>
<proteinExistence type="predicted"/>
<dbReference type="SUPFAM" id="SSF81383">
    <property type="entry name" value="F-box domain"/>
    <property type="match status" value="1"/>
</dbReference>
<dbReference type="InterPro" id="IPR036047">
    <property type="entry name" value="F-box-like_dom_sf"/>
</dbReference>
<evidence type="ECO:0000256" key="2">
    <source>
        <dbReference type="ARBA" id="ARBA00004906"/>
    </source>
</evidence>
<dbReference type="AlphaFoldDB" id="A0AAV8XWA8"/>
<evidence type="ECO:0000259" key="10">
    <source>
        <dbReference type="Pfam" id="PF19270"/>
    </source>
</evidence>
<feature type="domain" description="F-box" evidence="9">
    <location>
        <begin position="188"/>
        <end position="239"/>
    </location>
</feature>
<feature type="compositionally biased region" description="Basic and acidic residues" evidence="8">
    <location>
        <begin position="131"/>
        <end position="146"/>
    </location>
</feature>
<dbReference type="PROSITE" id="PS50005">
    <property type="entry name" value="TPR"/>
    <property type="match status" value="1"/>
</dbReference>
<dbReference type="PANTHER" id="PTHR12874">
    <property type="entry name" value="F-BOX ONLY PROTEIN 48-RELATED"/>
    <property type="match status" value="1"/>
</dbReference>
<comment type="subcellular location">
    <subcellularLocation>
        <location evidence="1">Cytoplasm</location>
    </subcellularLocation>
</comment>
<keyword evidence="12" id="KW-1185">Reference proteome</keyword>
<feature type="compositionally biased region" description="Basic and acidic residues" evidence="8">
    <location>
        <begin position="1"/>
        <end position="10"/>
    </location>
</feature>
<accession>A0AAV8XWA8</accession>
<comment type="pathway">
    <text evidence="2">Protein modification; protein ubiquitination.</text>
</comment>
<evidence type="ECO:0000313" key="11">
    <source>
        <dbReference type="EMBL" id="KAJ8942964.1"/>
    </source>
</evidence>
<keyword evidence="6 7" id="KW-0802">TPR repeat</keyword>
<evidence type="ECO:0000256" key="7">
    <source>
        <dbReference type="PROSITE-ProRule" id="PRU00339"/>
    </source>
</evidence>
<feature type="domain" description="F-box protein Hrt3/FBXO9 C-terminal" evidence="10">
    <location>
        <begin position="253"/>
        <end position="361"/>
    </location>
</feature>
<gene>
    <name evidence="11" type="ORF">NQ318_016739</name>
</gene>
<evidence type="ECO:0000256" key="8">
    <source>
        <dbReference type="SAM" id="MobiDB-lite"/>
    </source>
</evidence>